<dbReference type="InterPro" id="IPR036554">
    <property type="entry name" value="GHMP_kinase_C_sf"/>
</dbReference>
<name>E1ZSG7_CHLVA</name>
<sequence>MTVGTQPTEFELFVPGRYNHAIVPGRTIVVGTEQGLYARVAPLAEPVLRLRSTRDDGTTLETELPLEEAGLAKEAQRGGFWSYAAGTAYRLLVDFGVGGLRIDNYRTTLPLKKGLSSSAALCVLVARAFNRAYGLRLTTRGEMQYAYEGERMTPSQCGKMDQACAFGVTPVLMTYDGDVVGVEGAAVGAPLHYLLVDLRASKDTVVILEQLQVAFPHPATDEQRGCVELLGAINADITGRALQLMAAGDAAALGALMSEAQRAFTARAAPLCPSQLTSPVLHRVLAHPPIQPHIYGGKGVGSQGDGTAQLLCKDAAAQAEVGRILTEDFGMSCMPFTVPPTAGKGVAGPPATSASAAAAPQAHANGGAGSSGTGLHGQLAERMDAVNAKQKELAVARQRLAEVEVAIQEAAAGVRAAAAAAEVQAAS</sequence>
<evidence type="ECO:0000256" key="3">
    <source>
        <dbReference type="SAM" id="MobiDB-lite"/>
    </source>
</evidence>
<evidence type="ECO:0000313" key="6">
    <source>
        <dbReference type="Proteomes" id="UP000008141"/>
    </source>
</evidence>
<evidence type="ECO:0000256" key="1">
    <source>
        <dbReference type="ARBA" id="ARBA00022741"/>
    </source>
</evidence>
<keyword evidence="1" id="KW-0547">Nucleotide-binding</keyword>
<dbReference type="AlphaFoldDB" id="E1ZSG7"/>
<dbReference type="OMA" id="MDQACAY"/>
<feature type="compositionally biased region" description="Gly residues" evidence="3">
    <location>
        <begin position="366"/>
        <end position="375"/>
    </location>
</feature>
<dbReference type="RefSeq" id="XP_005843343.1">
    <property type="nucleotide sequence ID" value="XM_005843281.1"/>
</dbReference>
<organism evidence="6">
    <name type="scientific">Chlorella variabilis</name>
    <name type="common">Green alga</name>
    <dbReference type="NCBI Taxonomy" id="554065"/>
    <lineage>
        <taxon>Eukaryota</taxon>
        <taxon>Viridiplantae</taxon>
        <taxon>Chlorophyta</taxon>
        <taxon>core chlorophytes</taxon>
        <taxon>Trebouxiophyceae</taxon>
        <taxon>Chlorellales</taxon>
        <taxon>Chlorellaceae</taxon>
        <taxon>Chlorella clade</taxon>
        <taxon>Chlorella</taxon>
    </lineage>
</organism>
<dbReference type="Pfam" id="PF00288">
    <property type="entry name" value="GHMP_kinases_N"/>
    <property type="match status" value="1"/>
</dbReference>
<feature type="domain" description="GHMP kinase N-terminal" evidence="4">
    <location>
        <begin position="83"/>
        <end position="166"/>
    </location>
</feature>
<dbReference type="SUPFAM" id="SSF54211">
    <property type="entry name" value="Ribosomal protein S5 domain 2-like"/>
    <property type="match status" value="1"/>
</dbReference>
<proteinExistence type="predicted"/>
<gene>
    <name evidence="5" type="ORF">CHLNCDRAFT_141260</name>
</gene>
<dbReference type="STRING" id="554065.E1ZSG7"/>
<dbReference type="KEGG" id="cvr:CHLNCDRAFT_141260"/>
<dbReference type="Gene3D" id="3.30.230.10">
    <property type="match status" value="1"/>
</dbReference>
<feature type="region of interest" description="Disordered" evidence="3">
    <location>
        <begin position="344"/>
        <end position="376"/>
    </location>
</feature>
<protein>
    <recommendedName>
        <fullName evidence="4">GHMP kinase N-terminal domain-containing protein</fullName>
    </recommendedName>
</protein>
<keyword evidence="2" id="KW-0067">ATP-binding</keyword>
<dbReference type="InterPro" id="IPR020568">
    <property type="entry name" value="Ribosomal_Su5_D2-typ_SF"/>
</dbReference>
<dbReference type="eggNOG" id="ENOG502QPZV">
    <property type="taxonomic scope" value="Eukaryota"/>
</dbReference>
<dbReference type="EMBL" id="GL433866">
    <property type="protein sequence ID" value="EFN51241.1"/>
    <property type="molecule type" value="Genomic_DNA"/>
</dbReference>
<keyword evidence="6" id="KW-1185">Reference proteome</keyword>
<evidence type="ECO:0000313" key="5">
    <source>
        <dbReference type="EMBL" id="EFN51241.1"/>
    </source>
</evidence>
<dbReference type="GO" id="GO:0005524">
    <property type="term" value="F:ATP binding"/>
    <property type="evidence" value="ECO:0007669"/>
    <property type="project" value="UniProtKB-KW"/>
</dbReference>
<dbReference type="InParanoid" id="E1ZSG7"/>
<feature type="compositionally biased region" description="Low complexity" evidence="3">
    <location>
        <begin position="347"/>
        <end position="365"/>
    </location>
</feature>
<dbReference type="GeneID" id="17350745"/>
<reference evidence="5 6" key="1">
    <citation type="journal article" date="2010" name="Plant Cell">
        <title>The Chlorella variabilis NC64A genome reveals adaptation to photosymbiosis, coevolution with viruses, and cryptic sex.</title>
        <authorList>
            <person name="Blanc G."/>
            <person name="Duncan G."/>
            <person name="Agarkova I."/>
            <person name="Borodovsky M."/>
            <person name="Gurnon J."/>
            <person name="Kuo A."/>
            <person name="Lindquist E."/>
            <person name="Lucas S."/>
            <person name="Pangilinan J."/>
            <person name="Polle J."/>
            <person name="Salamov A."/>
            <person name="Terry A."/>
            <person name="Yamada T."/>
            <person name="Dunigan D.D."/>
            <person name="Grigoriev I.V."/>
            <person name="Claverie J.M."/>
            <person name="Van Etten J.L."/>
        </authorList>
    </citation>
    <scope>NUCLEOTIDE SEQUENCE [LARGE SCALE GENOMIC DNA]</scope>
    <source>
        <strain evidence="5 6">NC64A</strain>
    </source>
</reference>
<evidence type="ECO:0000259" key="4">
    <source>
        <dbReference type="Pfam" id="PF00288"/>
    </source>
</evidence>
<dbReference type="InterPro" id="IPR006204">
    <property type="entry name" value="GHMP_kinase_N_dom"/>
</dbReference>
<dbReference type="Proteomes" id="UP000008141">
    <property type="component" value="Unassembled WGS sequence"/>
</dbReference>
<evidence type="ECO:0000256" key="2">
    <source>
        <dbReference type="ARBA" id="ARBA00022840"/>
    </source>
</evidence>
<dbReference type="OrthoDB" id="188923at2759"/>
<accession>E1ZSG7</accession>
<dbReference type="SUPFAM" id="SSF55060">
    <property type="entry name" value="GHMP Kinase, C-terminal domain"/>
    <property type="match status" value="1"/>
</dbReference>
<dbReference type="InterPro" id="IPR014721">
    <property type="entry name" value="Ribsml_uS5_D2-typ_fold_subgr"/>
</dbReference>